<protein>
    <submittedName>
        <fullName evidence="1">Uncharacterized protein</fullName>
    </submittedName>
</protein>
<gene>
    <name evidence="1" type="primary">SRR6960803_3_4</name>
</gene>
<sequence>MERIFGWILCLVALVISFNYLKPTLCLPGGIPDSRAHFNPESQPTSTQ</sequence>
<dbReference type="Proteomes" id="UP000677100">
    <property type="component" value="Segment"/>
</dbReference>
<dbReference type="KEGG" id="vg:80397007"/>
<accession>A0A8S5L069</accession>
<evidence type="ECO:0000313" key="1">
    <source>
        <dbReference type="EMBL" id="DAD50725.1"/>
    </source>
</evidence>
<dbReference type="EMBL" id="BK013609">
    <property type="protein sequence ID" value="DAD50725.1"/>
    <property type="molecule type" value="Genomic_RNA"/>
</dbReference>
<evidence type="ECO:0000313" key="2">
    <source>
        <dbReference type="Proteomes" id="UP000677100"/>
    </source>
</evidence>
<reference evidence="1" key="1">
    <citation type="submission" date="2020-09" db="EMBL/GenBank/DDBJ databases">
        <title>Leviviricetes taxonomy.</title>
        <authorList>
            <person name="Stockdale S.R."/>
            <person name="Callanan J."/>
            <person name="Adriaenssens E.M."/>
            <person name="Kuhn J.H."/>
            <person name="Rumnieks J."/>
            <person name="Shkoporov A."/>
            <person name="Draper L.A."/>
            <person name="Ross P."/>
            <person name="Hill C."/>
        </authorList>
    </citation>
    <scope>NUCLEOTIDE SEQUENCE</scope>
</reference>
<name>A0A8S5L069_9VIRU</name>
<dbReference type="GeneID" id="80397007"/>
<dbReference type="RefSeq" id="YP_010768811.1">
    <property type="nucleotide sequence ID" value="NC_073796.1"/>
</dbReference>
<organism evidence="1 2">
    <name type="scientific">ssRNA phage SRR6960803_3</name>
    <dbReference type="NCBI Taxonomy" id="2786619"/>
    <lineage>
        <taxon>Viruses</taxon>
        <taxon>Riboviria</taxon>
        <taxon>Orthornavirae</taxon>
        <taxon>Lenarviricota</taxon>
        <taxon>Leviviricetes</taxon>
        <taxon>Norzivirales</taxon>
        <taxon>Atkinsviridae</taxon>
        <taxon>Kihrivirus</taxon>
        <taxon>Kihrivirus limicola</taxon>
    </lineage>
</organism>
<proteinExistence type="predicted"/>
<keyword evidence="2" id="KW-1185">Reference proteome</keyword>